<dbReference type="EMBL" id="JADIMA010000008">
    <property type="protein sequence ID" value="MBO8472152.1"/>
    <property type="molecule type" value="Genomic_DNA"/>
</dbReference>
<keyword evidence="1" id="KW-0732">Signal</keyword>
<dbReference type="NCBIfam" id="TIGR04134">
    <property type="entry name" value="lipo_with_rSAM"/>
    <property type="match status" value="1"/>
</dbReference>
<organism evidence="2 3">
    <name type="scientific">Candidatus Merdivivens pullicola</name>
    <dbReference type="NCBI Taxonomy" id="2840872"/>
    <lineage>
        <taxon>Bacteria</taxon>
        <taxon>Pseudomonadati</taxon>
        <taxon>Bacteroidota</taxon>
        <taxon>Bacteroidia</taxon>
        <taxon>Bacteroidales</taxon>
        <taxon>Muribaculaceae</taxon>
        <taxon>Muribaculaceae incertae sedis</taxon>
        <taxon>Candidatus Merdivivens</taxon>
    </lineage>
</organism>
<dbReference type="Proteomes" id="UP000823604">
    <property type="component" value="Unassembled WGS sequence"/>
</dbReference>
<gene>
    <name evidence="2" type="ORF">IAB81_00780</name>
</gene>
<proteinExistence type="predicted"/>
<accession>A0A9D9IGR2</accession>
<name>A0A9D9IGR2_9BACT</name>
<evidence type="ECO:0000313" key="3">
    <source>
        <dbReference type="Proteomes" id="UP000823604"/>
    </source>
</evidence>
<feature type="chain" id="PRO_5038802657" evidence="1">
    <location>
        <begin position="26"/>
        <end position="153"/>
    </location>
</feature>
<protein>
    <submittedName>
        <fullName evidence="2">Radical SAM-associated putative lipoprotein</fullName>
    </submittedName>
</protein>
<feature type="signal peptide" evidence="1">
    <location>
        <begin position="1"/>
        <end position="25"/>
    </location>
</feature>
<evidence type="ECO:0000256" key="1">
    <source>
        <dbReference type="SAM" id="SignalP"/>
    </source>
</evidence>
<sequence length="153" mass="16875">MKRTLPLYLCLLLASMMCSCTLDYATDVGSQERYGCFRITGTVVGNVLDGQQVLLEGMKVTIDYGSDEIRTVYTGKDGTYLSEFYTSAYAENRLIRVTVSDEDGMENGFYATVTKDINHSSASGFVDGDGRNFVGTKTIVMDFLLDISGRMSE</sequence>
<reference evidence="2" key="1">
    <citation type="submission" date="2020-10" db="EMBL/GenBank/DDBJ databases">
        <authorList>
            <person name="Gilroy R."/>
        </authorList>
    </citation>
    <scope>NUCLEOTIDE SEQUENCE</scope>
    <source>
        <strain evidence="2">B1-8020</strain>
    </source>
</reference>
<dbReference type="InterPro" id="IPR026403">
    <property type="entry name" value="Lipo_with_rSAM"/>
</dbReference>
<dbReference type="AlphaFoldDB" id="A0A9D9IGR2"/>
<evidence type="ECO:0000313" key="2">
    <source>
        <dbReference type="EMBL" id="MBO8472152.1"/>
    </source>
</evidence>
<reference evidence="2" key="2">
    <citation type="journal article" date="2021" name="PeerJ">
        <title>Extensive microbial diversity within the chicken gut microbiome revealed by metagenomics and culture.</title>
        <authorList>
            <person name="Gilroy R."/>
            <person name="Ravi A."/>
            <person name="Getino M."/>
            <person name="Pursley I."/>
            <person name="Horton D.L."/>
            <person name="Alikhan N.F."/>
            <person name="Baker D."/>
            <person name="Gharbi K."/>
            <person name="Hall N."/>
            <person name="Watson M."/>
            <person name="Adriaenssens E.M."/>
            <person name="Foster-Nyarko E."/>
            <person name="Jarju S."/>
            <person name="Secka A."/>
            <person name="Antonio M."/>
            <person name="Oren A."/>
            <person name="Chaudhuri R.R."/>
            <person name="La Ragione R."/>
            <person name="Hildebrand F."/>
            <person name="Pallen M.J."/>
        </authorList>
    </citation>
    <scope>NUCLEOTIDE SEQUENCE</scope>
    <source>
        <strain evidence="2">B1-8020</strain>
    </source>
</reference>
<dbReference type="PROSITE" id="PS51257">
    <property type="entry name" value="PROKAR_LIPOPROTEIN"/>
    <property type="match status" value="1"/>
</dbReference>
<keyword evidence="2" id="KW-0449">Lipoprotein</keyword>
<comment type="caution">
    <text evidence="2">The sequence shown here is derived from an EMBL/GenBank/DDBJ whole genome shotgun (WGS) entry which is preliminary data.</text>
</comment>